<comment type="caution">
    <text evidence="2">The sequence shown here is derived from an EMBL/GenBank/DDBJ whole genome shotgun (WGS) entry which is preliminary data.</text>
</comment>
<protein>
    <submittedName>
        <fullName evidence="2">Uncharacterized protein</fullName>
    </submittedName>
</protein>
<sequence>MPPFLACSLEPNAHSITMPIATKQFLEGLADLQNEGSPRLRKKRAPRSTGGVVEVTEGRPPIAGDRARDGLRKSTRQSTNAILRTEQKVGKWANVRREEDRRGTARHGMCCQACAESRLADDTIDDEGPNSA</sequence>
<reference evidence="2 3" key="1">
    <citation type="journal article" date="2021" name="BMC Genomics">
        <title>Datura genome reveals duplications of psychoactive alkaloid biosynthetic genes and high mutation rate following tissue culture.</title>
        <authorList>
            <person name="Rajewski A."/>
            <person name="Carter-House D."/>
            <person name="Stajich J."/>
            <person name="Litt A."/>
        </authorList>
    </citation>
    <scope>NUCLEOTIDE SEQUENCE [LARGE SCALE GENOMIC DNA]</scope>
    <source>
        <strain evidence="2">AR-01</strain>
    </source>
</reference>
<organism evidence="2 3">
    <name type="scientific">Datura stramonium</name>
    <name type="common">Jimsonweed</name>
    <name type="synonym">Common thornapple</name>
    <dbReference type="NCBI Taxonomy" id="4076"/>
    <lineage>
        <taxon>Eukaryota</taxon>
        <taxon>Viridiplantae</taxon>
        <taxon>Streptophyta</taxon>
        <taxon>Embryophyta</taxon>
        <taxon>Tracheophyta</taxon>
        <taxon>Spermatophyta</taxon>
        <taxon>Magnoliopsida</taxon>
        <taxon>eudicotyledons</taxon>
        <taxon>Gunneridae</taxon>
        <taxon>Pentapetalae</taxon>
        <taxon>asterids</taxon>
        <taxon>lamiids</taxon>
        <taxon>Solanales</taxon>
        <taxon>Solanaceae</taxon>
        <taxon>Solanoideae</taxon>
        <taxon>Datureae</taxon>
        <taxon>Datura</taxon>
    </lineage>
</organism>
<name>A0ABS8USL7_DATST</name>
<evidence type="ECO:0000313" key="3">
    <source>
        <dbReference type="Proteomes" id="UP000823775"/>
    </source>
</evidence>
<feature type="region of interest" description="Disordered" evidence="1">
    <location>
        <begin position="35"/>
        <end position="77"/>
    </location>
</feature>
<evidence type="ECO:0000313" key="2">
    <source>
        <dbReference type="EMBL" id="MCD9637865.1"/>
    </source>
</evidence>
<gene>
    <name evidence="2" type="ORF">HAX54_021406</name>
</gene>
<accession>A0ABS8USL7</accession>
<keyword evidence="3" id="KW-1185">Reference proteome</keyword>
<proteinExistence type="predicted"/>
<dbReference type="Proteomes" id="UP000823775">
    <property type="component" value="Unassembled WGS sequence"/>
</dbReference>
<dbReference type="EMBL" id="JACEIK010002574">
    <property type="protein sequence ID" value="MCD9637865.1"/>
    <property type="molecule type" value="Genomic_DNA"/>
</dbReference>
<evidence type="ECO:0000256" key="1">
    <source>
        <dbReference type="SAM" id="MobiDB-lite"/>
    </source>
</evidence>